<evidence type="ECO:0000313" key="1">
    <source>
        <dbReference type="EMBL" id="KAH1083718.1"/>
    </source>
</evidence>
<evidence type="ECO:0008006" key="3">
    <source>
        <dbReference type="Google" id="ProtNLM"/>
    </source>
</evidence>
<gene>
    <name evidence="1" type="ORF">J1N35_023479</name>
</gene>
<proteinExistence type="predicted"/>
<evidence type="ECO:0000313" key="2">
    <source>
        <dbReference type="Proteomes" id="UP000828251"/>
    </source>
</evidence>
<dbReference type="PANTHER" id="PTHR47481">
    <property type="match status" value="1"/>
</dbReference>
<keyword evidence="2" id="KW-1185">Reference proteome</keyword>
<comment type="caution">
    <text evidence="1">The sequence shown here is derived from an EMBL/GenBank/DDBJ whole genome shotgun (WGS) entry which is preliminary data.</text>
</comment>
<sequence length="364" mass="40589">ELSYAAFNGDRVVTSFPRHDIVKLDDETYIQWQQQVRLALDGYDLIRFLDGTLPLSSQFIQTPDRSLAPNSSAQVFKQQDRLLTSWLLSTISAFLLPSFTDARSAFDVWTTATDLFAADIGAKQSRLCHELHSLKKVNALVECESRQSHAIQDIYLHANLVESVPSQVAEDSVCGGWLSPRRRGRTFQPRLQCQICNASGILPNGATIVTIESTDLPVPLYVCGMDVSHGERVGDEWMFPQVKSLRFSYYPQIGQNQLYDGQNQNYGVAGPYTGMSSLLMGDGTPARISAIGNGVLPTPSKLLHLSSVLCVLNIRKNLLSVSQFANDNVVFFEFHPTYCVINDIKTKETLLTGHIRDDCITFQY</sequence>
<accession>A0A9D3VIW5</accession>
<protein>
    <recommendedName>
        <fullName evidence="3">Retrotransposon Copia-like N-terminal domain-containing protein</fullName>
    </recommendedName>
</protein>
<dbReference type="AlphaFoldDB" id="A0A9D3VIW5"/>
<reference evidence="1 2" key="1">
    <citation type="journal article" date="2021" name="Plant Biotechnol. J.">
        <title>Multi-omics assisted identification of the key and species-specific regulatory components of drought-tolerant mechanisms in Gossypium stocksii.</title>
        <authorList>
            <person name="Yu D."/>
            <person name="Ke L."/>
            <person name="Zhang D."/>
            <person name="Wu Y."/>
            <person name="Sun Y."/>
            <person name="Mei J."/>
            <person name="Sun J."/>
            <person name="Sun Y."/>
        </authorList>
    </citation>
    <scope>NUCLEOTIDE SEQUENCE [LARGE SCALE GENOMIC DNA]</scope>
    <source>
        <strain evidence="2">cv. E1</strain>
        <tissue evidence="1">Leaf</tissue>
    </source>
</reference>
<dbReference type="OrthoDB" id="1000386at2759"/>
<name>A0A9D3VIW5_9ROSI</name>
<dbReference type="Proteomes" id="UP000828251">
    <property type="component" value="Unassembled WGS sequence"/>
</dbReference>
<feature type="non-terminal residue" evidence="1">
    <location>
        <position position="1"/>
    </location>
</feature>
<dbReference type="PANTHER" id="PTHR47481:SF10">
    <property type="entry name" value="COPIA-LIKE POLYPROTEIN_RETROTRANSPOSON"/>
    <property type="match status" value="1"/>
</dbReference>
<dbReference type="EMBL" id="JAIQCV010000007">
    <property type="protein sequence ID" value="KAH1083718.1"/>
    <property type="molecule type" value="Genomic_DNA"/>
</dbReference>
<organism evidence="1 2">
    <name type="scientific">Gossypium stocksii</name>
    <dbReference type="NCBI Taxonomy" id="47602"/>
    <lineage>
        <taxon>Eukaryota</taxon>
        <taxon>Viridiplantae</taxon>
        <taxon>Streptophyta</taxon>
        <taxon>Embryophyta</taxon>
        <taxon>Tracheophyta</taxon>
        <taxon>Spermatophyta</taxon>
        <taxon>Magnoliopsida</taxon>
        <taxon>eudicotyledons</taxon>
        <taxon>Gunneridae</taxon>
        <taxon>Pentapetalae</taxon>
        <taxon>rosids</taxon>
        <taxon>malvids</taxon>
        <taxon>Malvales</taxon>
        <taxon>Malvaceae</taxon>
        <taxon>Malvoideae</taxon>
        <taxon>Gossypium</taxon>
    </lineage>
</organism>